<accession>A0A0B7N339</accession>
<feature type="region of interest" description="Disordered" evidence="1">
    <location>
        <begin position="76"/>
        <end position="162"/>
    </location>
</feature>
<feature type="compositionally biased region" description="Polar residues" evidence="1">
    <location>
        <begin position="202"/>
        <end position="217"/>
    </location>
</feature>
<reference evidence="2 3" key="1">
    <citation type="submission" date="2014-09" db="EMBL/GenBank/DDBJ databases">
        <authorList>
            <person name="Ellenberger Sabrina"/>
        </authorList>
    </citation>
    <scope>NUCLEOTIDE SEQUENCE [LARGE SCALE GENOMIC DNA]</scope>
    <source>
        <strain evidence="2 3">CBS 412.66</strain>
    </source>
</reference>
<evidence type="ECO:0000256" key="1">
    <source>
        <dbReference type="SAM" id="MobiDB-lite"/>
    </source>
</evidence>
<gene>
    <name evidence="2" type="primary">PARPA_06702.1 scaffold 23505</name>
</gene>
<feature type="region of interest" description="Disordered" evidence="1">
    <location>
        <begin position="198"/>
        <end position="230"/>
    </location>
</feature>
<dbReference type="EMBL" id="LN728267">
    <property type="protein sequence ID" value="CEP12721.1"/>
    <property type="molecule type" value="Genomic_DNA"/>
</dbReference>
<dbReference type="Proteomes" id="UP000054107">
    <property type="component" value="Unassembled WGS sequence"/>
</dbReference>
<sequence length="283" mass="30842">MKRKKKLSSDLSGDSFSEHEDTSSRKKRGNKSPETASTSFGAPPSISSDMNIDSDDDFQPPIKSLFNYVATPKDLFQDIKKRSGKGTSYKPKMNLPKKDKGKGKASTSSPIPATQQEAVTAPKKNKGKEKASILPPAAYNFQQDLDAPGPSTAPSYSTAVSPPTEDFDAILSAISPEEVEDFFSTFQDPVPSLCLAKPASSFDPSISETASNSNTSALAPKASGETDTDDKKVYKKVPKKIYEREELQKAKEFHCFSLAIRAEFSIWKEVVNGEQRNQGIEEG</sequence>
<evidence type="ECO:0000313" key="3">
    <source>
        <dbReference type="Proteomes" id="UP000054107"/>
    </source>
</evidence>
<dbReference type="AlphaFoldDB" id="A0A0B7N339"/>
<name>A0A0B7N339_9FUNG</name>
<evidence type="ECO:0000313" key="2">
    <source>
        <dbReference type="EMBL" id="CEP12721.1"/>
    </source>
</evidence>
<feature type="compositionally biased region" description="Polar residues" evidence="1">
    <location>
        <begin position="152"/>
        <end position="161"/>
    </location>
</feature>
<proteinExistence type="predicted"/>
<protein>
    <submittedName>
        <fullName evidence="2">Uncharacterized protein</fullName>
    </submittedName>
</protein>
<organism evidence="2 3">
    <name type="scientific">Parasitella parasitica</name>
    <dbReference type="NCBI Taxonomy" id="35722"/>
    <lineage>
        <taxon>Eukaryota</taxon>
        <taxon>Fungi</taxon>
        <taxon>Fungi incertae sedis</taxon>
        <taxon>Mucoromycota</taxon>
        <taxon>Mucoromycotina</taxon>
        <taxon>Mucoromycetes</taxon>
        <taxon>Mucorales</taxon>
        <taxon>Mucorineae</taxon>
        <taxon>Mucoraceae</taxon>
        <taxon>Parasitella</taxon>
    </lineage>
</organism>
<keyword evidence="3" id="KW-1185">Reference proteome</keyword>
<feature type="compositionally biased region" description="Polar residues" evidence="1">
    <location>
        <begin position="105"/>
        <end position="118"/>
    </location>
</feature>
<feature type="region of interest" description="Disordered" evidence="1">
    <location>
        <begin position="1"/>
        <end position="62"/>
    </location>
</feature>